<keyword evidence="3" id="KW-1185">Reference proteome</keyword>
<feature type="signal peptide" evidence="1">
    <location>
        <begin position="1"/>
        <end position="19"/>
    </location>
</feature>
<evidence type="ECO:0008006" key="4">
    <source>
        <dbReference type="Google" id="ProtNLM"/>
    </source>
</evidence>
<evidence type="ECO:0000313" key="2">
    <source>
        <dbReference type="EMBL" id="MFC5547225.1"/>
    </source>
</evidence>
<evidence type="ECO:0000313" key="3">
    <source>
        <dbReference type="Proteomes" id="UP001596086"/>
    </source>
</evidence>
<dbReference type="SUPFAM" id="SSF56935">
    <property type="entry name" value="Porins"/>
    <property type="match status" value="1"/>
</dbReference>
<feature type="chain" id="PRO_5045574576" description="Porin" evidence="1">
    <location>
        <begin position="20"/>
        <end position="365"/>
    </location>
</feature>
<name>A0ABW0RUL5_9BURK</name>
<proteinExistence type="predicted"/>
<keyword evidence="1" id="KW-0732">Signal</keyword>
<comment type="caution">
    <text evidence="2">The sequence shown here is derived from an EMBL/GenBank/DDBJ whole genome shotgun (WGS) entry which is preliminary data.</text>
</comment>
<sequence>MKKLIIAALLSSAGTAVYADDLTFSGFATLTAGKAYSGSSGEFMGQACPCGIGNYEHGQVYSKGEWSLTRESLVGLQAKYQLMPTLSATVQAVSRASEHGRPEVDWAYLSWDVAPDTTIQAGRRRLPIYAYSDSVYIGYTLPWARVPQDIYGWEVGAYNGVNIRHSRSVGDWAVTGNVFAGQETSHDNTEQRKIFYGHRVDDDWKHILGGYLDVSNEVFGARLIYMQNSIDLSLYPEGEEPSFQRGTRQKIIGLSGSIDYGNWLVRAEANRFMRPSLDYKSSSFTATLGYRIGRFTPIVGYSTYKEKETPSYTETQNDNTRFIGVRWDFRKNMDLKVQWDSVKDSSAYDFTKNAKMLSVALDALF</sequence>
<dbReference type="EMBL" id="JBHSMZ010000001">
    <property type="protein sequence ID" value="MFC5547225.1"/>
    <property type="molecule type" value="Genomic_DNA"/>
</dbReference>
<reference evidence="3" key="1">
    <citation type="journal article" date="2019" name="Int. J. Syst. Evol. Microbiol.">
        <title>The Global Catalogue of Microorganisms (GCM) 10K type strain sequencing project: providing services to taxonomists for standard genome sequencing and annotation.</title>
        <authorList>
            <consortium name="The Broad Institute Genomics Platform"/>
            <consortium name="The Broad Institute Genome Sequencing Center for Infectious Disease"/>
            <person name="Wu L."/>
            <person name="Ma J."/>
        </authorList>
    </citation>
    <scope>NUCLEOTIDE SEQUENCE [LARGE SCALE GENOMIC DNA]</scope>
    <source>
        <strain evidence="3">CGMCC 4.5798</strain>
    </source>
</reference>
<accession>A0ABW0RUL5</accession>
<dbReference type="Proteomes" id="UP001596086">
    <property type="component" value="Unassembled WGS sequence"/>
</dbReference>
<evidence type="ECO:0000256" key="1">
    <source>
        <dbReference type="SAM" id="SignalP"/>
    </source>
</evidence>
<dbReference type="InterPro" id="IPR023614">
    <property type="entry name" value="Porin_dom_sf"/>
</dbReference>
<organism evidence="2 3">
    <name type="scientific">Massilia aerilata</name>
    <dbReference type="NCBI Taxonomy" id="453817"/>
    <lineage>
        <taxon>Bacteria</taxon>
        <taxon>Pseudomonadati</taxon>
        <taxon>Pseudomonadota</taxon>
        <taxon>Betaproteobacteria</taxon>
        <taxon>Burkholderiales</taxon>
        <taxon>Oxalobacteraceae</taxon>
        <taxon>Telluria group</taxon>
        <taxon>Massilia</taxon>
    </lineage>
</organism>
<protein>
    <recommendedName>
        <fullName evidence="4">Porin</fullName>
    </recommendedName>
</protein>
<dbReference type="Gene3D" id="2.40.160.10">
    <property type="entry name" value="Porin"/>
    <property type="match status" value="1"/>
</dbReference>
<dbReference type="RefSeq" id="WP_379766103.1">
    <property type="nucleotide sequence ID" value="NZ_JBHSMZ010000001.1"/>
</dbReference>
<gene>
    <name evidence="2" type="ORF">ACFPO9_01700</name>
</gene>